<dbReference type="InterPro" id="IPR004588">
    <property type="entry name" value="IspG_bac-typ"/>
</dbReference>
<comment type="caution">
    <text evidence="10">The sequence shown here is derived from an EMBL/GenBank/DDBJ whole genome shotgun (WGS) entry which is preliminary data.</text>
</comment>
<dbReference type="InterPro" id="IPR058579">
    <property type="entry name" value="IspG_C"/>
</dbReference>
<gene>
    <name evidence="7 10" type="primary">ispG</name>
    <name evidence="10" type="synonym">gcpE</name>
    <name evidence="10" type="ORF">IAC73_01335</name>
</gene>
<dbReference type="HAMAP" id="MF_00159">
    <property type="entry name" value="IspG"/>
    <property type="match status" value="1"/>
</dbReference>
<evidence type="ECO:0000256" key="4">
    <source>
        <dbReference type="ARBA" id="ARBA00023004"/>
    </source>
</evidence>
<dbReference type="InterPro" id="IPR016425">
    <property type="entry name" value="IspG_bac"/>
</dbReference>
<feature type="domain" description="IspG C-terminal" evidence="9">
    <location>
        <begin position="265"/>
        <end position="351"/>
    </location>
</feature>
<comment type="cofactor">
    <cofactor evidence="7">
        <name>[4Fe-4S] cluster</name>
        <dbReference type="ChEBI" id="CHEBI:49883"/>
    </cofactor>
    <text evidence="7">Binds 1 [4Fe-4S] cluster.</text>
</comment>
<keyword evidence="4 7" id="KW-0408">Iron</keyword>
<dbReference type="SUPFAM" id="SSF51717">
    <property type="entry name" value="Dihydropteroate synthetase-like"/>
    <property type="match status" value="1"/>
</dbReference>
<dbReference type="NCBIfam" id="NF001540">
    <property type="entry name" value="PRK00366.1"/>
    <property type="match status" value="1"/>
</dbReference>
<dbReference type="Gene3D" id="3.30.413.10">
    <property type="entry name" value="Sulfite Reductase Hemoprotein, domain 1"/>
    <property type="match status" value="1"/>
</dbReference>
<comment type="similarity">
    <text evidence="7">Belongs to the IspG family.</text>
</comment>
<sequence length="364" mass="38143">MTDGVFPAKRRISRKVFVGGVAIGGGAPVSVQSMLNTKTTDVEASVMQAKRLADAGADLIRLAVPDEASAEAFGVIAARTGLPLIADIHYSYRLARLALDAGAAKIRMNPGNMHGEEELRDLALRMADRGVPVRVGVNGGSLSSEYAGMKEEDALVASALDCAEKFERAGLKDIVIALKHSDVRVLVAANRALAAACDYPLHLGLTEAGTAKSGALKSAAALGVLLGEGIGDTVRISLSAPPEEEVYAARRLLCSLGLRSDTVDVVSCPTCARTEIDVAALAEAVERATANIRLPLKIAVMGCPLNGIGEGKHADLGVAGGKEKSVIMKDGEIFETVPSELLMPHFMALLDEYVANYSRKSQNV</sequence>
<evidence type="ECO:0000313" key="11">
    <source>
        <dbReference type="Proteomes" id="UP000886857"/>
    </source>
</evidence>
<dbReference type="EC" id="1.17.7.3" evidence="7"/>
<protein>
    <recommendedName>
        <fullName evidence="7">4-hydroxy-3-methylbut-2-en-1-yl diphosphate synthase (flavodoxin)</fullName>
        <ecNumber evidence="7">1.17.7.3</ecNumber>
    </recommendedName>
    <alternativeName>
        <fullName evidence="7">1-hydroxy-2-methyl-2-(E)-butenyl 4-diphosphate synthase</fullName>
    </alternativeName>
</protein>
<dbReference type="InterPro" id="IPR045854">
    <property type="entry name" value="NO2/SO3_Rdtase_4Fe4S_sf"/>
</dbReference>
<reference evidence="10" key="1">
    <citation type="submission" date="2020-10" db="EMBL/GenBank/DDBJ databases">
        <authorList>
            <person name="Gilroy R."/>
        </authorList>
    </citation>
    <scope>NUCLEOTIDE SEQUENCE</scope>
    <source>
        <strain evidence="10">10406</strain>
    </source>
</reference>
<evidence type="ECO:0000256" key="3">
    <source>
        <dbReference type="ARBA" id="ARBA00023002"/>
    </source>
</evidence>
<dbReference type="Pfam" id="PF04551">
    <property type="entry name" value="GcpE"/>
    <property type="match status" value="1"/>
</dbReference>
<accession>A0A9D1N8I3</accession>
<keyword evidence="1 7" id="KW-0004">4Fe-4S</keyword>
<evidence type="ECO:0000256" key="2">
    <source>
        <dbReference type="ARBA" id="ARBA00022723"/>
    </source>
</evidence>
<dbReference type="PANTHER" id="PTHR30454">
    <property type="entry name" value="4-HYDROXY-3-METHYLBUT-2-EN-1-YL DIPHOSPHATE SYNTHASE"/>
    <property type="match status" value="1"/>
</dbReference>
<feature type="binding site" evidence="7">
    <location>
        <position position="310"/>
    </location>
    <ligand>
        <name>[4Fe-4S] cluster</name>
        <dbReference type="ChEBI" id="CHEBI:49883"/>
    </ligand>
</feature>
<evidence type="ECO:0000256" key="7">
    <source>
        <dbReference type="HAMAP-Rule" id="MF_00159"/>
    </source>
</evidence>
<dbReference type="GO" id="GO:0046429">
    <property type="term" value="F:4-hydroxy-3-methylbut-2-en-1-yl diphosphate synthase activity (ferredoxin)"/>
    <property type="evidence" value="ECO:0007669"/>
    <property type="project" value="UniProtKB-UniRule"/>
</dbReference>
<organism evidence="10 11">
    <name type="scientific">Candidatus Limadaptatus stercoripullorum</name>
    <dbReference type="NCBI Taxonomy" id="2840846"/>
    <lineage>
        <taxon>Bacteria</taxon>
        <taxon>Bacillati</taxon>
        <taxon>Bacillota</taxon>
        <taxon>Clostridia</taxon>
        <taxon>Eubacteriales</taxon>
        <taxon>Candidatus Limadaptatus</taxon>
    </lineage>
</organism>
<dbReference type="Gene3D" id="3.20.20.20">
    <property type="entry name" value="Dihydropteroate synthase-like"/>
    <property type="match status" value="1"/>
</dbReference>
<dbReference type="Pfam" id="PF26540">
    <property type="entry name" value="GcpE_C"/>
    <property type="match status" value="1"/>
</dbReference>
<dbReference type="InterPro" id="IPR058578">
    <property type="entry name" value="IspG_TIM"/>
</dbReference>
<dbReference type="SUPFAM" id="SSF56014">
    <property type="entry name" value="Nitrite and sulphite reductase 4Fe-4S domain-like"/>
    <property type="match status" value="1"/>
</dbReference>
<keyword evidence="3 7" id="KW-0560">Oxidoreductase</keyword>
<keyword evidence="5 7" id="KW-0411">Iron-sulfur</keyword>
<dbReference type="EMBL" id="DVOE01000016">
    <property type="protein sequence ID" value="HIU98471.1"/>
    <property type="molecule type" value="Genomic_DNA"/>
</dbReference>
<evidence type="ECO:0000259" key="9">
    <source>
        <dbReference type="Pfam" id="PF26540"/>
    </source>
</evidence>
<dbReference type="GO" id="GO:0141197">
    <property type="term" value="F:4-hydroxy-3-methylbut-2-enyl-diphosphate synthase activity (flavodoxin)"/>
    <property type="evidence" value="ECO:0007669"/>
    <property type="project" value="UniProtKB-EC"/>
</dbReference>
<evidence type="ECO:0000256" key="6">
    <source>
        <dbReference type="ARBA" id="ARBA00023229"/>
    </source>
</evidence>
<evidence type="ECO:0000313" key="10">
    <source>
        <dbReference type="EMBL" id="HIU98471.1"/>
    </source>
</evidence>
<keyword evidence="2 7" id="KW-0479">Metal-binding</keyword>
<dbReference type="GO" id="GO:0051539">
    <property type="term" value="F:4 iron, 4 sulfur cluster binding"/>
    <property type="evidence" value="ECO:0007669"/>
    <property type="project" value="UniProtKB-UniRule"/>
</dbReference>
<feature type="binding site" evidence="7">
    <location>
        <position position="271"/>
    </location>
    <ligand>
        <name>[4Fe-4S] cluster</name>
        <dbReference type="ChEBI" id="CHEBI:49883"/>
    </ligand>
</feature>
<evidence type="ECO:0000259" key="8">
    <source>
        <dbReference type="Pfam" id="PF04551"/>
    </source>
</evidence>
<dbReference type="Proteomes" id="UP000886857">
    <property type="component" value="Unassembled WGS sequence"/>
</dbReference>
<dbReference type="NCBIfam" id="TIGR00612">
    <property type="entry name" value="ispG_gcpE"/>
    <property type="match status" value="1"/>
</dbReference>
<dbReference type="PIRSF" id="PIRSF004640">
    <property type="entry name" value="IspG"/>
    <property type="match status" value="1"/>
</dbReference>
<dbReference type="GO" id="GO:0005506">
    <property type="term" value="F:iron ion binding"/>
    <property type="evidence" value="ECO:0007669"/>
    <property type="project" value="InterPro"/>
</dbReference>
<dbReference type="GO" id="GO:0016114">
    <property type="term" value="P:terpenoid biosynthetic process"/>
    <property type="evidence" value="ECO:0007669"/>
    <property type="project" value="InterPro"/>
</dbReference>
<name>A0A9D1N8I3_9FIRM</name>
<evidence type="ECO:0000256" key="5">
    <source>
        <dbReference type="ARBA" id="ARBA00023014"/>
    </source>
</evidence>
<proteinExistence type="inferred from homology"/>
<comment type="catalytic activity">
    <reaction evidence="7">
        <text>(2E)-4-hydroxy-3-methylbut-2-enyl diphosphate + oxidized [flavodoxin] + H2O + 2 H(+) = 2-C-methyl-D-erythritol 2,4-cyclic diphosphate + reduced [flavodoxin]</text>
        <dbReference type="Rhea" id="RHEA:43604"/>
        <dbReference type="Rhea" id="RHEA-COMP:10622"/>
        <dbReference type="Rhea" id="RHEA-COMP:10623"/>
        <dbReference type="ChEBI" id="CHEBI:15377"/>
        <dbReference type="ChEBI" id="CHEBI:15378"/>
        <dbReference type="ChEBI" id="CHEBI:57618"/>
        <dbReference type="ChEBI" id="CHEBI:58210"/>
        <dbReference type="ChEBI" id="CHEBI:58483"/>
        <dbReference type="ChEBI" id="CHEBI:128753"/>
        <dbReference type="EC" id="1.17.7.3"/>
    </reaction>
</comment>
<evidence type="ECO:0000256" key="1">
    <source>
        <dbReference type="ARBA" id="ARBA00022485"/>
    </source>
</evidence>
<comment type="function">
    <text evidence="7">Converts 2C-methyl-D-erythritol 2,4-cyclodiphosphate (ME-2,4cPP) into 1-hydroxy-2-methyl-2-(E)-butenyl 4-diphosphate.</text>
</comment>
<dbReference type="PANTHER" id="PTHR30454:SF0">
    <property type="entry name" value="4-HYDROXY-3-METHYLBUT-2-EN-1-YL DIPHOSPHATE SYNTHASE (FERREDOXIN), CHLOROPLASTIC"/>
    <property type="match status" value="1"/>
</dbReference>
<dbReference type="GO" id="GO:0019288">
    <property type="term" value="P:isopentenyl diphosphate biosynthetic process, methylerythritol 4-phosphate pathway"/>
    <property type="evidence" value="ECO:0007669"/>
    <property type="project" value="UniProtKB-UniRule"/>
</dbReference>
<feature type="binding site" evidence="7">
    <location>
        <position position="303"/>
    </location>
    <ligand>
        <name>[4Fe-4S] cluster</name>
        <dbReference type="ChEBI" id="CHEBI:49883"/>
    </ligand>
</feature>
<comment type="pathway">
    <text evidence="7">Isoprenoid biosynthesis; isopentenyl diphosphate biosynthesis via DXP pathway; isopentenyl diphosphate from 1-deoxy-D-xylulose 5-phosphate: step 5/6.</text>
</comment>
<dbReference type="AlphaFoldDB" id="A0A9D1N8I3"/>
<reference evidence="10" key="2">
    <citation type="journal article" date="2021" name="PeerJ">
        <title>Extensive microbial diversity within the chicken gut microbiome revealed by metagenomics and culture.</title>
        <authorList>
            <person name="Gilroy R."/>
            <person name="Ravi A."/>
            <person name="Getino M."/>
            <person name="Pursley I."/>
            <person name="Horton D.L."/>
            <person name="Alikhan N.F."/>
            <person name="Baker D."/>
            <person name="Gharbi K."/>
            <person name="Hall N."/>
            <person name="Watson M."/>
            <person name="Adriaenssens E.M."/>
            <person name="Foster-Nyarko E."/>
            <person name="Jarju S."/>
            <person name="Secka A."/>
            <person name="Antonio M."/>
            <person name="Oren A."/>
            <person name="Chaudhuri R.R."/>
            <person name="La Ragione R."/>
            <person name="Hildebrand F."/>
            <person name="Pallen M.J."/>
        </authorList>
    </citation>
    <scope>NUCLEOTIDE SEQUENCE</scope>
    <source>
        <strain evidence="10">10406</strain>
    </source>
</reference>
<feature type="domain" description="IspG TIM-barrel" evidence="8">
    <location>
        <begin position="14"/>
        <end position="249"/>
    </location>
</feature>
<feature type="binding site" evidence="7">
    <location>
        <position position="268"/>
    </location>
    <ligand>
        <name>[4Fe-4S] cluster</name>
        <dbReference type="ChEBI" id="CHEBI:49883"/>
    </ligand>
</feature>
<dbReference type="InterPro" id="IPR011005">
    <property type="entry name" value="Dihydropteroate_synth-like_sf"/>
</dbReference>
<keyword evidence="6 7" id="KW-0414">Isoprene biosynthesis</keyword>